<keyword evidence="3" id="KW-1185">Reference proteome</keyword>
<dbReference type="Proteomes" id="UP000275078">
    <property type="component" value="Unassembled WGS sequence"/>
</dbReference>
<feature type="compositionally biased region" description="Polar residues" evidence="1">
    <location>
        <begin position="129"/>
        <end position="141"/>
    </location>
</feature>
<proteinExistence type="predicted"/>
<reference evidence="2 3" key="1">
    <citation type="journal article" date="2018" name="Nat. Ecol. Evol.">
        <title>Pezizomycetes genomes reveal the molecular basis of ectomycorrhizal truffle lifestyle.</title>
        <authorList>
            <person name="Murat C."/>
            <person name="Payen T."/>
            <person name="Noel B."/>
            <person name="Kuo A."/>
            <person name="Morin E."/>
            <person name="Chen J."/>
            <person name="Kohler A."/>
            <person name="Krizsan K."/>
            <person name="Balestrini R."/>
            <person name="Da Silva C."/>
            <person name="Montanini B."/>
            <person name="Hainaut M."/>
            <person name="Levati E."/>
            <person name="Barry K.W."/>
            <person name="Belfiori B."/>
            <person name="Cichocki N."/>
            <person name="Clum A."/>
            <person name="Dockter R.B."/>
            <person name="Fauchery L."/>
            <person name="Guy J."/>
            <person name="Iotti M."/>
            <person name="Le Tacon F."/>
            <person name="Lindquist E.A."/>
            <person name="Lipzen A."/>
            <person name="Malagnac F."/>
            <person name="Mello A."/>
            <person name="Molinier V."/>
            <person name="Miyauchi S."/>
            <person name="Poulain J."/>
            <person name="Riccioni C."/>
            <person name="Rubini A."/>
            <person name="Sitrit Y."/>
            <person name="Splivallo R."/>
            <person name="Traeger S."/>
            <person name="Wang M."/>
            <person name="Zifcakova L."/>
            <person name="Wipf D."/>
            <person name="Zambonelli A."/>
            <person name="Paolocci F."/>
            <person name="Nowrousian M."/>
            <person name="Ottonello S."/>
            <person name="Baldrian P."/>
            <person name="Spatafora J.W."/>
            <person name="Henrissat B."/>
            <person name="Nagy L.G."/>
            <person name="Aury J.M."/>
            <person name="Wincker P."/>
            <person name="Grigoriev I.V."/>
            <person name="Bonfante P."/>
            <person name="Martin F.M."/>
        </authorList>
    </citation>
    <scope>NUCLEOTIDE SEQUENCE [LARGE SCALE GENOMIC DNA]</scope>
    <source>
        <strain evidence="2 3">RN42</strain>
    </source>
</reference>
<protein>
    <submittedName>
        <fullName evidence="2">Uncharacterized protein</fullName>
    </submittedName>
</protein>
<feature type="compositionally biased region" description="Basic and acidic residues" evidence="1">
    <location>
        <begin position="186"/>
        <end position="199"/>
    </location>
</feature>
<feature type="compositionally biased region" description="Basic and acidic residues" evidence="1">
    <location>
        <begin position="273"/>
        <end position="307"/>
    </location>
</feature>
<feature type="compositionally biased region" description="Basic and acidic residues" evidence="1">
    <location>
        <begin position="142"/>
        <end position="168"/>
    </location>
</feature>
<feature type="compositionally biased region" description="Acidic residues" evidence="1">
    <location>
        <begin position="261"/>
        <end position="272"/>
    </location>
</feature>
<feature type="region of interest" description="Disordered" evidence="1">
    <location>
        <begin position="261"/>
        <end position="307"/>
    </location>
</feature>
<name>A0A3N4HXX1_ASCIM</name>
<dbReference type="EMBL" id="ML119727">
    <property type="protein sequence ID" value="RPA77348.1"/>
    <property type="molecule type" value="Genomic_DNA"/>
</dbReference>
<evidence type="ECO:0000313" key="2">
    <source>
        <dbReference type="EMBL" id="RPA77348.1"/>
    </source>
</evidence>
<gene>
    <name evidence="2" type="ORF">BJ508DRAFT_170940</name>
</gene>
<feature type="compositionally biased region" description="Basic and acidic residues" evidence="1">
    <location>
        <begin position="42"/>
        <end position="52"/>
    </location>
</feature>
<evidence type="ECO:0000256" key="1">
    <source>
        <dbReference type="SAM" id="MobiDB-lite"/>
    </source>
</evidence>
<organism evidence="2 3">
    <name type="scientific">Ascobolus immersus RN42</name>
    <dbReference type="NCBI Taxonomy" id="1160509"/>
    <lineage>
        <taxon>Eukaryota</taxon>
        <taxon>Fungi</taxon>
        <taxon>Dikarya</taxon>
        <taxon>Ascomycota</taxon>
        <taxon>Pezizomycotina</taxon>
        <taxon>Pezizomycetes</taxon>
        <taxon>Pezizales</taxon>
        <taxon>Ascobolaceae</taxon>
        <taxon>Ascobolus</taxon>
    </lineage>
</organism>
<evidence type="ECO:0000313" key="3">
    <source>
        <dbReference type="Proteomes" id="UP000275078"/>
    </source>
</evidence>
<sequence length="307" mass="33829">MLQLAENEAKEYFAVVENGSIRSANSDKDVNSIPEEPEQEEAVSKKVVERPKSTAGSIKDSSSSRSVASSLKEAMKSAASSLKDSRSSLKSSNSSLKNLNSSAKNSASSLRVPKPVSPKGSSSSASSSRETANSKGTSSGDNTKETIMAEHSDDEDVKKEDENTKKEQPATPTIEIEPENSTEDEQPAKEDPPKKESPPTKKPGYKEFAPIHQRKPVEKDLFEVSQIEIDNTFVYGHQVPKSPGLPEEEKDIIEVADSVYELELDNETDEREEDKSTKTEVEVEQPSREPEVPKHEEDNEDKHYCCQ</sequence>
<feature type="compositionally biased region" description="Acidic residues" evidence="1">
    <location>
        <begin position="176"/>
        <end position="185"/>
    </location>
</feature>
<feature type="compositionally biased region" description="Low complexity" evidence="1">
    <location>
        <begin position="57"/>
        <end position="110"/>
    </location>
</feature>
<dbReference type="AlphaFoldDB" id="A0A3N4HXX1"/>
<accession>A0A3N4HXX1</accession>
<feature type="region of interest" description="Disordered" evidence="1">
    <location>
        <begin position="18"/>
        <end position="217"/>
    </location>
</feature>